<evidence type="ECO:0000313" key="2">
    <source>
        <dbReference type="Proteomes" id="UP001163156"/>
    </source>
</evidence>
<organism evidence="1 2">
    <name type="scientific">Algoriphagus halophytocola</name>
    <dbReference type="NCBI Taxonomy" id="2991499"/>
    <lineage>
        <taxon>Bacteria</taxon>
        <taxon>Pseudomonadati</taxon>
        <taxon>Bacteroidota</taxon>
        <taxon>Cytophagia</taxon>
        <taxon>Cytophagales</taxon>
        <taxon>Cyclobacteriaceae</taxon>
        <taxon>Algoriphagus</taxon>
    </lineage>
</organism>
<reference evidence="1" key="1">
    <citation type="submission" date="2022-10" db="EMBL/GenBank/DDBJ databases">
        <title>Algoriphagus sp. a novel bacteria isolate from halophytes salicornia europaea.</title>
        <authorList>
            <person name="Peng Y."/>
            <person name="Jiang L."/>
            <person name="Lee J."/>
        </authorList>
    </citation>
    <scope>NUCLEOTIDE SEQUENCE</scope>
    <source>
        <strain evidence="1">TR-M5</strain>
    </source>
</reference>
<name>A0ABY6MMH1_9BACT</name>
<proteinExistence type="predicted"/>
<dbReference type="RefSeq" id="WP_264811068.1">
    <property type="nucleotide sequence ID" value="NZ_CP110226.1"/>
</dbReference>
<keyword evidence="2" id="KW-1185">Reference proteome</keyword>
<sequence>MAKTNQVPELSSFYRMPFEKGTFKLTQETLNLHSEFRKPERYYHVKIRNVNFRNEILTLGVKIKEEPEQLIYIKVTRYELLVCCNIDTDATYLSRYAYFGLITLMDYSSSANFEDYYWPDFFDSQTGKSPFLKIYNDRSGLDIELKTKYPHFYKPGDQLFDWFEVVTVPRREISDPDPLTIKSSNGAALGYFLADHRLSSIHSNHFSFLVPFVGIPTKDRQKIKSFISFLFDKKEVTTSNCAPTPTQLELNEISFKMRELAPVGPSYWRDPFRPDREEKENGNQLLELWHKAKQLLLSQPYVYYYQTYGLNYLNGKPRRSWIKPYQIQKERPQLVLKRIDKGKYYQLELKFRVNRKTLIPEKDPICFFVNSCSDPEKLYLLDQFTDFQLILFFSHFNYKIAVLKPHYQDEFKSFMEYLAKQYLIIEV</sequence>
<evidence type="ECO:0000313" key="1">
    <source>
        <dbReference type="EMBL" id="UZD24355.1"/>
    </source>
</evidence>
<dbReference type="Proteomes" id="UP001163156">
    <property type="component" value="Chromosome"/>
</dbReference>
<dbReference type="EMBL" id="CP110226">
    <property type="protein sequence ID" value="UZD24355.1"/>
    <property type="molecule type" value="Genomic_DNA"/>
</dbReference>
<protein>
    <submittedName>
        <fullName evidence="1">Uncharacterized protein</fullName>
    </submittedName>
</protein>
<gene>
    <name evidence="1" type="ORF">OM944_07600</name>
</gene>
<accession>A0ABY6MMH1</accession>